<accession>A0A0Q3NAY6</accession>
<evidence type="ECO:0000313" key="1">
    <source>
        <dbReference type="EMBL" id="KQK13934.1"/>
    </source>
</evidence>
<dbReference type="AlphaFoldDB" id="A0A0Q3NAY6"/>
<keyword evidence="3" id="KW-1185">Reference proteome</keyword>
<reference evidence="2" key="3">
    <citation type="submission" date="2018-08" db="UniProtKB">
        <authorList>
            <consortium name="EnsemblPlants"/>
        </authorList>
    </citation>
    <scope>IDENTIFICATION</scope>
    <source>
        <strain evidence="2">cv. Bd21</strain>
    </source>
</reference>
<protein>
    <submittedName>
        <fullName evidence="1 2">Uncharacterized protein</fullName>
    </submittedName>
</protein>
<proteinExistence type="predicted"/>
<name>A0A0Q3NAY6_BRADI</name>
<dbReference type="EnsemblPlants" id="KQK13934">
    <property type="protein sequence ID" value="KQK13934"/>
    <property type="gene ID" value="BRADI_1g13475v3"/>
</dbReference>
<dbReference type="InParanoid" id="A0A0Q3NAY6"/>
<dbReference type="EMBL" id="CM000880">
    <property type="protein sequence ID" value="KQK13934.1"/>
    <property type="molecule type" value="Genomic_DNA"/>
</dbReference>
<reference evidence="1" key="2">
    <citation type="submission" date="2017-06" db="EMBL/GenBank/DDBJ databases">
        <title>WGS assembly of Brachypodium distachyon.</title>
        <authorList>
            <consortium name="The International Brachypodium Initiative"/>
            <person name="Lucas S."/>
            <person name="Harmon-Smith M."/>
            <person name="Lail K."/>
            <person name="Tice H."/>
            <person name="Grimwood J."/>
            <person name="Bruce D."/>
            <person name="Barry K."/>
            <person name="Shu S."/>
            <person name="Lindquist E."/>
            <person name="Wang M."/>
            <person name="Pitluck S."/>
            <person name="Vogel J.P."/>
            <person name="Garvin D.F."/>
            <person name="Mockler T.C."/>
            <person name="Schmutz J."/>
            <person name="Rokhsar D."/>
            <person name="Bevan M.W."/>
        </authorList>
    </citation>
    <scope>NUCLEOTIDE SEQUENCE</scope>
    <source>
        <strain evidence="1">Bd21</strain>
    </source>
</reference>
<organism evidence="1">
    <name type="scientific">Brachypodium distachyon</name>
    <name type="common">Purple false brome</name>
    <name type="synonym">Trachynia distachya</name>
    <dbReference type="NCBI Taxonomy" id="15368"/>
    <lineage>
        <taxon>Eukaryota</taxon>
        <taxon>Viridiplantae</taxon>
        <taxon>Streptophyta</taxon>
        <taxon>Embryophyta</taxon>
        <taxon>Tracheophyta</taxon>
        <taxon>Spermatophyta</taxon>
        <taxon>Magnoliopsida</taxon>
        <taxon>Liliopsida</taxon>
        <taxon>Poales</taxon>
        <taxon>Poaceae</taxon>
        <taxon>BOP clade</taxon>
        <taxon>Pooideae</taxon>
        <taxon>Stipodae</taxon>
        <taxon>Brachypodieae</taxon>
        <taxon>Brachypodium</taxon>
    </lineage>
</organism>
<dbReference type="Gramene" id="KQK13934">
    <property type="protein sequence ID" value="KQK13934"/>
    <property type="gene ID" value="BRADI_1g13475v3"/>
</dbReference>
<sequence length="108" mass="12620">MNIARRDGNHLFFKCKHVKSHWRAIQQEDLQCKLAACGSAMEMLSPEQFQFAVRHQAQEWKCLSHLQEEKKPSAVQAWNRPPAEFVKINCHGAFQASPSDPEFLLWWE</sequence>
<gene>
    <name evidence="1" type="ORF">BRADI_1g13475v3</name>
</gene>
<evidence type="ECO:0000313" key="2">
    <source>
        <dbReference type="EnsemblPlants" id="KQK13934"/>
    </source>
</evidence>
<evidence type="ECO:0000313" key="3">
    <source>
        <dbReference type="Proteomes" id="UP000008810"/>
    </source>
</evidence>
<reference evidence="1 2" key="1">
    <citation type="journal article" date="2010" name="Nature">
        <title>Genome sequencing and analysis of the model grass Brachypodium distachyon.</title>
        <authorList>
            <consortium name="International Brachypodium Initiative"/>
        </authorList>
    </citation>
    <scope>NUCLEOTIDE SEQUENCE [LARGE SCALE GENOMIC DNA]</scope>
    <source>
        <strain evidence="1 2">Bd21</strain>
    </source>
</reference>
<dbReference type="Proteomes" id="UP000008810">
    <property type="component" value="Chromosome 1"/>
</dbReference>